<comment type="catalytic activity">
    <reaction evidence="6">
        <text>2 reduced [2Fe-2S]-[ferredoxin] + NADP(+) + H(+) = 2 oxidized [2Fe-2S]-[ferredoxin] + NADPH</text>
        <dbReference type="Rhea" id="RHEA:20125"/>
        <dbReference type="Rhea" id="RHEA-COMP:10000"/>
        <dbReference type="Rhea" id="RHEA-COMP:10001"/>
        <dbReference type="ChEBI" id="CHEBI:15378"/>
        <dbReference type="ChEBI" id="CHEBI:33737"/>
        <dbReference type="ChEBI" id="CHEBI:33738"/>
        <dbReference type="ChEBI" id="CHEBI:57783"/>
        <dbReference type="ChEBI" id="CHEBI:58349"/>
        <dbReference type="EC" id="1.18.1.2"/>
    </reaction>
</comment>
<keyword evidence="5 6" id="KW-0560">Oxidoreductase</keyword>
<keyword evidence="9" id="KW-1185">Reference proteome</keyword>
<dbReference type="HAMAP" id="MF_01685">
    <property type="entry name" value="FENR2"/>
    <property type="match status" value="1"/>
</dbReference>
<dbReference type="PRINTS" id="PR00368">
    <property type="entry name" value="FADPNR"/>
</dbReference>
<keyword evidence="4 6" id="KW-0521">NADP</keyword>
<evidence type="ECO:0000256" key="6">
    <source>
        <dbReference type="HAMAP-Rule" id="MF_01685"/>
    </source>
</evidence>
<evidence type="ECO:0000256" key="5">
    <source>
        <dbReference type="ARBA" id="ARBA00023002"/>
    </source>
</evidence>
<evidence type="ECO:0000256" key="1">
    <source>
        <dbReference type="ARBA" id="ARBA00011738"/>
    </source>
</evidence>
<dbReference type="KEGG" id="lti:JW886_07780"/>
<dbReference type="GO" id="GO:0004324">
    <property type="term" value="F:ferredoxin-NADP+ reductase activity"/>
    <property type="evidence" value="ECO:0007669"/>
    <property type="project" value="UniProtKB-UniRule"/>
</dbReference>
<comment type="similarity">
    <text evidence="6">Belongs to the ferredoxin--NADP reductase type 2 family.</text>
</comment>
<comment type="subunit">
    <text evidence="1 6">Homodimer.</text>
</comment>
<dbReference type="PRINTS" id="PR00469">
    <property type="entry name" value="PNDRDTASEII"/>
</dbReference>
<keyword evidence="2 6" id="KW-0285">Flavoprotein</keyword>
<dbReference type="GO" id="GO:0050661">
    <property type="term" value="F:NADP binding"/>
    <property type="evidence" value="ECO:0007669"/>
    <property type="project" value="UniProtKB-UniRule"/>
</dbReference>
<dbReference type="GO" id="GO:0050660">
    <property type="term" value="F:flavin adenine dinucleotide binding"/>
    <property type="evidence" value="ECO:0007669"/>
    <property type="project" value="UniProtKB-UniRule"/>
</dbReference>
<evidence type="ECO:0000256" key="2">
    <source>
        <dbReference type="ARBA" id="ARBA00022630"/>
    </source>
</evidence>
<dbReference type="RefSeq" id="WP_075525386.1">
    <property type="nucleotide sequence ID" value="NZ_BNDT01000003.1"/>
</dbReference>
<dbReference type="Proteomes" id="UP000663608">
    <property type="component" value="Chromosome"/>
</dbReference>
<sequence>MQEIDLIIVGAGPVGLYAAFYAGMRGLSVAIIESAEVAGGQPQNLYPEKLIYDIAGLPAVTGADLTRNLLEQLAQIPHRLFLGEAVQKLEKTSTGFTITTDQAVRKAKAVLLTTGAGLLTPRKLGVTGEEALEVSGKLSYFITSLQAFKGEKVAVFGGGDSALDWALMLEKVASEVHLIHRRTSFRAHEHTVRRLEDSSIQLHTPYTLSEFTEKGVQLQKVKSDLLTELSVDKILVNYGFLTNQLDLIEGLEVTRNGRVTANRQMRSNIEGLYVAGDASDYEGKVPLMSVGFGEAVLAINAMTQVLTLDHAIRKGHSSSIF</sequence>
<evidence type="ECO:0000313" key="9">
    <source>
        <dbReference type="Proteomes" id="UP000663608"/>
    </source>
</evidence>
<dbReference type="EMBL" id="CP070872">
    <property type="protein sequence ID" value="QSE76352.1"/>
    <property type="molecule type" value="Genomic_DNA"/>
</dbReference>
<protein>
    <recommendedName>
        <fullName evidence="6">Ferredoxin--NADP reductase</fullName>
        <shortName evidence="6">FNR</shortName>
        <shortName evidence="6">Fd-NADP(+) reductase</shortName>
        <ecNumber evidence="6">1.18.1.2</ecNumber>
    </recommendedName>
</protein>
<dbReference type="InterPro" id="IPR022890">
    <property type="entry name" value="Fd--NADP_Rdtase_type_2"/>
</dbReference>
<evidence type="ECO:0000256" key="4">
    <source>
        <dbReference type="ARBA" id="ARBA00022857"/>
    </source>
</evidence>
<gene>
    <name evidence="8" type="ORF">JW886_07780</name>
</gene>
<evidence type="ECO:0000313" key="8">
    <source>
        <dbReference type="EMBL" id="QSE76352.1"/>
    </source>
</evidence>
<proteinExistence type="inferred from homology"/>
<evidence type="ECO:0000256" key="3">
    <source>
        <dbReference type="ARBA" id="ARBA00022827"/>
    </source>
</evidence>
<feature type="domain" description="FAD/NAD(P)-binding" evidence="7">
    <location>
        <begin position="5"/>
        <end position="285"/>
    </location>
</feature>
<feature type="binding site" evidence="6">
    <location>
        <position position="86"/>
    </location>
    <ligand>
        <name>FAD</name>
        <dbReference type="ChEBI" id="CHEBI:57692"/>
    </ligand>
</feature>
<feature type="binding site" evidence="6">
    <location>
        <position position="277"/>
    </location>
    <ligand>
        <name>FAD</name>
        <dbReference type="ChEBI" id="CHEBI:57692"/>
    </ligand>
</feature>
<dbReference type="InterPro" id="IPR023753">
    <property type="entry name" value="FAD/NAD-binding_dom"/>
</dbReference>
<dbReference type="EC" id="1.18.1.2" evidence="6"/>
<evidence type="ECO:0000259" key="7">
    <source>
        <dbReference type="Pfam" id="PF07992"/>
    </source>
</evidence>
<dbReference type="Pfam" id="PF07992">
    <property type="entry name" value="Pyr_redox_2"/>
    <property type="match status" value="1"/>
</dbReference>
<accession>A0AA45KFF0</accession>
<comment type="caution">
    <text evidence="6">Lacks conserved residue(s) required for the propagation of feature annotation.</text>
</comment>
<feature type="binding site" evidence="6">
    <location>
        <position position="46"/>
    </location>
    <ligand>
        <name>FAD</name>
        <dbReference type="ChEBI" id="CHEBI:57692"/>
    </ligand>
</feature>
<reference evidence="8 9" key="1">
    <citation type="submission" date="2021-02" db="EMBL/GenBank/DDBJ databases">
        <title>Complete genome sequence of Lactococcus lactis strain K_LL004.</title>
        <authorList>
            <person name="Kim H.B."/>
        </authorList>
    </citation>
    <scope>NUCLEOTIDE SEQUENCE [LARGE SCALE GENOMIC DNA]</scope>
    <source>
        <strain evidence="8 9">K_LL004</strain>
    </source>
</reference>
<feature type="binding site" evidence="6">
    <location>
        <position position="318"/>
    </location>
    <ligand>
        <name>FAD</name>
        <dbReference type="ChEBI" id="CHEBI:57692"/>
    </ligand>
</feature>
<feature type="binding site" evidence="6">
    <location>
        <position position="41"/>
    </location>
    <ligand>
        <name>FAD</name>
        <dbReference type="ChEBI" id="CHEBI:57692"/>
    </ligand>
</feature>
<dbReference type="SUPFAM" id="SSF51905">
    <property type="entry name" value="FAD/NAD(P)-binding domain"/>
    <property type="match status" value="1"/>
</dbReference>
<feature type="binding site" evidence="6">
    <location>
        <position position="119"/>
    </location>
    <ligand>
        <name>FAD</name>
        <dbReference type="ChEBI" id="CHEBI:57692"/>
    </ligand>
</feature>
<feature type="binding site" evidence="6">
    <location>
        <position position="33"/>
    </location>
    <ligand>
        <name>FAD</name>
        <dbReference type="ChEBI" id="CHEBI:57692"/>
    </ligand>
</feature>
<organism evidence="8 9">
    <name type="scientific">Lactococcus taiwanensis</name>
    <dbReference type="NCBI Taxonomy" id="1151742"/>
    <lineage>
        <taxon>Bacteria</taxon>
        <taxon>Bacillati</taxon>
        <taxon>Bacillota</taxon>
        <taxon>Bacilli</taxon>
        <taxon>Lactobacillales</taxon>
        <taxon>Streptococcaceae</taxon>
        <taxon>Lactococcus</taxon>
    </lineage>
</organism>
<dbReference type="InterPro" id="IPR050097">
    <property type="entry name" value="Ferredoxin-NADP_redctase_2"/>
</dbReference>
<dbReference type="Gene3D" id="3.50.50.60">
    <property type="entry name" value="FAD/NAD(P)-binding domain"/>
    <property type="match status" value="2"/>
</dbReference>
<dbReference type="PANTHER" id="PTHR48105">
    <property type="entry name" value="THIOREDOXIN REDUCTASE 1-RELATED-RELATED"/>
    <property type="match status" value="1"/>
</dbReference>
<dbReference type="AlphaFoldDB" id="A0AA45KFF0"/>
<name>A0AA45KFF0_9LACT</name>
<dbReference type="InterPro" id="IPR036188">
    <property type="entry name" value="FAD/NAD-bd_sf"/>
</dbReference>
<keyword evidence="3 6" id="KW-0274">FAD</keyword>
<comment type="cofactor">
    <cofactor evidence="6">
        <name>FAD</name>
        <dbReference type="ChEBI" id="CHEBI:57692"/>
    </cofactor>
    <text evidence="6">Binds 1 FAD per subunit.</text>
</comment>